<dbReference type="InterPro" id="IPR000160">
    <property type="entry name" value="GGDEF_dom"/>
</dbReference>
<dbReference type="PANTHER" id="PTHR45138:SF9">
    <property type="entry name" value="DIGUANYLATE CYCLASE DGCM-RELATED"/>
    <property type="match status" value="1"/>
</dbReference>
<sequence length="397" mass="42322">MNGTVVLLIVNTAVAGLFAVSYVLIAVVGRGQRPVIAFGISYFIGMLTPLCELAIHWGAPLEPLMVLSPLTLLVAFLVMSAALSAFERRRPYWGAIAAIGLVGTALRMSIWTAERNHLAYELGYQAPFVAALGLCAWTAIAQSARRPLQLLLGTLFAVIAMDFLLKPFVAVSVGSGASPRGYVASAYALFSQASTGILLIAAGLVVLVVVVQALVQDFTLTTETDPLSGLLNRRGFERQAQQILAAAARNGRDITAVMIDFDHFKRINDTYGHDVGDGVIRHFAAVLNHVLPRCALVARMGGEEFAVLLDDTTLAGGQLIAETVRHQLRSQPCALPRVTVSLGVAQRWPDEALGELLRRADQAAYRAKQAGRDRVVCDAPGSNVVDLRGGLGGRSAG</sequence>
<dbReference type="InterPro" id="IPR043128">
    <property type="entry name" value="Rev_trsase/Diguanyl_cyclase"/>
</dbReference>
<dbReference type="EMBL" id="JACHXV010000002">
    <property type="protein sequence ID" value="MBB3172711.1"/>
    <property type="molecule type" value="Genomic_DNA"/>
</dbReference>
<dbReference type="SUPFAM" id="SSF55073">
    <property type="entry name" value="Nucleotide cyclase"/>
    <property type="match status" value="1"/>
</dbReference>
<feature type="transmembrane region" description="Helical" evidence="3">
    <location>
        <begin position="92"/>
        <end position="110"/>
    </location>
</feature>
<organism evidence="5 7">
    <name type="scientific">Endobacter medicaginis</name>
    <dbReference type="NCBI Taxonomy" id="1181271"/>
    <lineage>
        <taxon>Bacteria</taxon>
        <taxon>Pseudomonadati</taxon>
        <taxon>Pseudomonadota</taxon>
        <taxon>Alphaproteobacteria</taxon>
        <taxon>Acetobacterales</taxon>
        <taxon>Acetobacteraceae</taxon>
        <taxon>Endobacter</taxon>
    </lineage>
</organism>
<name>A0A839UZK4_9PROT</name>
<evidence type="ECO:0000313" key="5">
    <source>
        <dbReference type="EMBL" id="MBB3172711.1"/>
    </source>
</evidence>
<feature type="transmembrane region" description="Helical" evidence="3">
    <location>
        <begin position="64"/>
        <end position="85"/>
    </location>
</feature>
<comment type="catalytic activity">
    <reaction evidence="2">
        <text>2 GTP = 3',3'-c-di-GMP + 2 diphosphate</text>
        <dbReference type="Rhea" id="RHEA:24898"/>
        <dbReference type="ChEBI" id="CHEBI:33019"/>
        <dbReference type="ChEBI" id="CHEBI:37565"/>
        <dbReference type="ChEBI" id="CHEBI:58805"/>
        <dbReference type="EC" id="2.7.7.65"/>
    </reaction>
</comment>
<evidence type="ECO:0000313" key="6">
    <source>
        <dbReference type="EMBL" id="NVN31622.1"/>
    </source>
</evidence>
<feature type="transmembrane region" description="Helical" evidence="3">
    <location>
        <begin position="189"/>
        <end position="211"/>
    </location>
</feature>
<protein>
    <recommendedName>
        <fullName evidence="1">diguanylate cyclase</fullName>
        <ecNumber evidence="1">2.7.7.65</ecNumber>
    </recommendedName>
</protein>
<evidence type="ECO:0000313" key="7">
    <source>
        <dbReference type="Proteomes" id="UP000557688"/>
    </source>
</evidence>
<dbReference type="Pfam" id="PF00990">
    <property type="entry name" value="GGDEF"/>
    <property type="match status" value="1"/>
</dbReference>
<keyword evidence="3" id="KW-1133">Transmembrane helix</keyword>
<dbReference type="InterPro" id="IPR029787">
    <property type="entry name" value="Nucleotide_cyclase"/>
</dbReference>
<dbReference type="EC" id="2.7.7.65" evidence="1"/>
<dbReference type="Proteomes" id="UP000557688">
    <property type="component" value="Unassembled WGS sequence"/>
</dbReference>
<dbReference type="Proteomes" id="UP000565205">
    <property type="component" value="Unassembled WGS sequence"/>
</dbReference>
<feature type="transmembrane region" description="Helical" evidence="3">
    <location>
        <begin position="35"/>
        <end position="58"/>
    </location>
</feature>
<gene>
    <name evidence="5" type="ORF">FHR90_000525</name>
    <name evidence="6" type="ORF">HUK83_14940</name>
</gene>
<evidence type="ECO:0000313" key="8">
    <source>
        <dbReference type="Proteomes" id="UP000565205"/>
    </source>
</evidence>
<accession>A0A839UZK4</accession>
<dbReference type="CDD" id="cd01949">
    <property type="entry name" value="GGDEF"/>
    <property type="match status" value="1"/>
</dbReference>
<dbReference type="InterPro" id="IPR050469">
    <property type="entry name" value="Diguanylate_Cyclase"/>
</dbReference>
<dbReference type="PANTHER" id="PTHR45138">
    <property type="entry name" value="REGULATORY COMPONENTS OF SENSORY TRANSDUCTION SYSTEM"/>
    <property type="match status" value="1"/>
</dbReference>
<dbReference type="FunFam" id="3.30.70.270:FF:000001">
    <property type="entry name" value="Diguanylate cyclase domain protein"/>
    <property type="match status" value="1"/>
</dbReference>
<keyword evidence="3" id="KW-0472">Membrane</keyword>
<dbReference type="GO" id="GO:0052621">
    <property type="term" value="F:diguanylate cyclase activity"/>
    <property type="evidence" value="ECO:0007669"/>
    <property type="project" value="UniProtKB-EC"/>
</dbReference>
<proteinExistence type="predicted"/>
<dbReference type="EMBL" id="JABXXQ010000435">
    <property type="protein sequence ID" value="NVN31622.1"/>
    <property type="molecule type" value="Genomic_DNA"/>
</dbReference>
<evidence type="ECO:0000256" key="3">
    <source>
        <dbReference type="SAM" id="Phobius"/>
    </source>
</evidence>
<keyword evidence="7" id="KW-1185">Reference proteome</keyword>
<feature type="domain" description="GGDEF" evidence="4">
    <location>
        <begin position="252"/>
        <end position="380"/>
    </location>
</feature>
<dbReference type="RefSeq" id="WP_176626057.1">
    <property type="nucleotide sequence ID" value="NZ_JABXXQ010000435.1"/>
</dbReference>
<comment type="caution">
    <text evidence="5">The sequence shown here is derived from an EMBL/GenBank/DDBJ whole genome shotgun (WGS) entry which is preliminary data.</text>
</comment>
<reference evidence="6 8" key="1">
    <citation type="submission" date="2020-06" db="EMBL/GenBank/DDBJ databases">
        <title>Description of novel acetic acid bacteria.</title>
        <authorList>
            <person name="Sombolestani A."/>
        </authorList>
    </citation>
    <scope>NUCLEOTIDE SEQUENCE [LARGE SCALE GENOMIC DNA]</scope>
    <source>
        <strain evidence="6 8">LMG 26838</strain>
    </source>
</reference>
<dbReference type="Gene3D" id="3.30.70.270">
    <property type="match status" value="1"/>
</dbReference>
<feature type="transmembrane region" description="Helical" evidence="3">
    <location>
        <begin position="6"/>
        <end position="28"/>
    </location>
</feature>
<dbReference type="NCBIfam" id="TIGR00254">
    <property type="entry name" value="GGDEF"/>
    <property type="match status" value="1"/>
</dbReference>
<dbReference type="PROSITE" id="PS50887">
    <property type="entry name" value="GGDEF"/>
    <property type="match status" value="1"/>
</dbReference>
<feature type="transmembrane region" description="Helical" evidence="3">
    <location>
        <begin position="122"/>
        <end position="141"/>
    </location>
</feature>
<feature type="transmembrane region" description="Helical" evidence="3">
    <location>
        <begin position="148"/>
        <end position="169"/>
    </location>
</feature>
<evidence type="ECO:0000256" key="1">
    <source>
        <dbReference type="ARBA" id="ARBA00012528"/>
    </source>
</evidence>
<evidence type="ECO:0000259" key="4">
    <source>
        <dbReference type="PROSITE" id="PS50887"/>
    </source>
</evidence>
<evidence type="ECO:0000256" key="2">
    <source>
        <dbReference type="ARBA" id="ARBA00034247"/>
    </source>
</evidence>
<dbReference type="AlphaFoldDB" id="A0A839UZK4"/>
<dbReference type="SMART" id="SM00267">
    <property type="entry name" value="GGDEF"/>
    <property type="match status" value="1"/>
</dbReference>
<reference evidence="5 7" key="2">
    <citation type="submission" date="2020-08" db="EMBL/GenBank/DDBJ databases">
        <title>Genomic Encyclopedia of Type Strains, Phase III (KMG-III): the genomes of soil and plant-associated and newly described type strains.</title>
        <authorList>
            <person name="Whitman W."/>
        </authorList>
    </citation>
    <scope>NUCLEOTIDE SEQUENCE [LARGE SCALE GENOMIC DNA]</scope>
    <source>
        <strain evidence="5 7">CECT 8088</strain>
    </source>
</reference>
<keyword evidence="3" id="KW-0812">Transmembrane</keyword>